<dbReference type="Pfam" id="PF03061">
    <property type="entry name" value="4HBT"/>
    <property type="match status" value="1"/>
</dbReference>
<dbReference type="eggNOG" id="COG2050">
    <property type="taxonomic scope" value="Bacteria"/>
</dbReference>
<comment type="similarity">
    <text evidence="1">Belongs to the thioesterase PaaI family.</text>
</comment>
<comment type="caution">
    <text evidence="4">The sequence shown here is derived from an EMBL/GenBank/DDBJ whole genome shotgun (WGS) entry which is preliminary data.</text>
</comment>
<evidence type="ECO:0000256" key="2">
    <source>
        <dbReference type="ARBA" id="ARBA00022801"/>
    </source>
</evidence>
<dbReference type="InterPro" id="IPR003736">
    <property type="entry name" value="PAAI_dom"/>
</dbReference>
<feature type="domain" description="Thioesterase" evidence="3">
    <location>
        <begin position="56"/>
        <end position="133"/>
    </location>
</feature>
<evidence type="ECO:0000256" key="1">
    <source>
        <dbReference type="ARBA" id="ARBA00008324"/>
    </source>
</evidence>
<gene>
    <name evidence="4" type="ORF">RLDS_04115</name>
</gene>
<accession>T0HYK3</accession>
<evidence type="ECO:0000313" key="5">
    <source>
        <dbReference type="Proteomes" id="UP000015531"/>
    </source>
</evidence>
<organism evidence="4 5">
    <name type="scientific">Sphingobium lactosutens DS20</name>
    <dbReference type="NCBI Taxonomy" id="1331060"/>
    <lineage>
        <taxon>Bacteria</taxon>
        <taxon>Pseudomonadati</taxon>
        <taxon>Pseudomonadota</taxon>
        <taxon>Alphaproteobacteria</taxon>
        <taxon>Sphingomonadales</taxon>
        <taxon>Sphingomonadaceae</taxon>
        <taxon>Sphingobium</taxon>
    </lineage>
</organism>
<dbReference type="CDD" id="cd03443">
    <property type="entry name" value="PaaI_thioesterase"/>
    <property type="match status" value="1"/>
</dbReference>
<sequence length="153" mass="16274">MTSESIWHGGHVDLVGLNRLGEGSLNSHVGIEFVEAGPDWLAARMPVDRRTVQPLGRLHGGASVVLAETTASVAGLLTLDPARETAVGMEINANHMRPVADGWVTATARPEARQRTTQVWTVRIVDDAGRLVCISRVTLAVIPLERGAPASKG</sequence>
<dbReference type="InterPro" id="IPR006683">
    <property type="entry name" value="Thioestr_dom"/>
</dbReference>
<dbReference type="GO" id="GO:0061522">
    <property type="term" value="F:1,4-dihydroxy-2-naphthoyl-CoA thioesterase activity"/>
    <property type="evidence" value="ECO:0007669"/>
    <property type="project" value="TreeGrafter"/>
</dbReference>
<name>T0HYK3_9SPHN</name>
<dbReference type="NCBIfam" id="TIGR00369">
    <property type="entry name" value="unchar_dom_1"/>
    <property type="match status" value="1"/>
</dbReference>
<dbReference type="AlphaFoldDB" id="T0HYK3"/>
<dbReference type="InterPro" id="IPR029069">
    <property type="entry name" value="HotDog_dom_sf"/>
</dbReference>
<dbReference type="PATRIC" id="fig|1331060.3.peg.750"/>
<dbReference type="Proteomes" id="UP000015531">
    <property type="component" value="Unassembled WGS sequence"/>
</dbReference>
<evidence type="ECO:0000313" key="4">
    <source>
        <dbReference type="EMBL" id="EQB17143.1"/>
    </source>
</evidence>
<dbReference type="EMBL" id="ATDP01000071">
    <property type="protein sequence ID" value="EQB17143.1"/>
    <property type="molecule type" value="Genomic_DNA"/>
</dbReference>
<reference evidence="4 5" key="1">
    <citation type="journal article" date="2013" name="Genome Announc.">
        <title>Draft Genome Sequence of Sphingobium lactosutens Strain DS20T, Isolated from a Hexachlorocyclohexane Dumpsite.</title>
        <authorList>
            <person name="Kumar R."/>
            <person name="Dwivedi V."/>
            <person name="Negi V."/>
            <person name="Khurana J.P."/>
            <person name="Lal R."/>
        </authorList>
    </citation>
    <scope>NUCLEOTIDE SEQUENCE [LARGE SCALE GENOMIC DNA]</scope>
    <source>
        <strain evidence="4 5">DS20</strain>
    </source>
</reference>
<evidence type="ECO:0000259" key="3">
    <source>
        <dbReference type="Pfam" id="PF03061"/>
    </source>
</evidence>
<keyword evidence="2" id="KW-0378">Hydrolase</keyword>
<dbReference type="RefSeq" id="WP_021224679.1">
    <property type="nucleotide sequence ID" value="NZ_ATDP01000071.1"/>
</dbReference>
<dbReference type="SUPFAM" id="SSF54637">
    <property type="entry name" value="Thioesterase/thiol ester dehydrase-isomerase"/>
    <property type="match status" value="1"/>
</dbReference>
<protein>
    <recommendedName>
        <fullName evidence="3">Thioesterase domain-containing protein</fullName>
    </recommendedName>
</protein>
<dbReference type="PANTHER" id="PTHR43240">
    <property type="entry name" value="1,4-DIHYDROXY-2-NAPHTHOYL-COA THIOESTERASE 1"/>
    <property type="match status" value="1"/>
</dbReference>
<dbReference type="Gene3D" id="3.10.129.10">
    <property type="entry name" value="Hotdog Thioesterase"/>
    <property type="match status" value="1"/>
</dbReference>
<dbReference type="PANTHER" id="PTHR43240:SF5">
    <property type="entry name" value="1,4-DIHYDROXY-2-NAPHTHOYL-COA THIOESTERASE 1"/>
    <property type="match status" value="1"/>
</dbReference>
<keyword evidence="5" id="KW-1185">Reference proteome</keyword>
<dbReference type="GO" id="GO:0005829">
    <property type="term" value="C:cytosol"/>
    <property type="evidence" value="ECO:0007669"/>
    <property type="project" value="TreeGrafter"/>
</dbReference>
<proteinExistence type="inferred from homology"/>